<accession>A0A5M6IA10</accession>
<dbReference type="PANTHER" id="PTHR30619:SF1">
    <property type="entry name" value="RECOMBINATION PROTEIN 2"/>
    <property type="match status" value="1"/>
</dbReference>
<evidence type="ECO:0000259" key="8">
    <source>
        <dbReference type="Pfam" id="PF03772"/>
    </source>
</evidence>
<gene>
    <name evidence="10" type="ORF">F1188_12600</name>
</gene>
<dbReference type="GO" id="GO:0005886">
    <property type="term" value="C:plasma membrane"/>
    <property type="evidence" value="ECO:0007669"/>
    <property type="project" value="UniProtKB-SubCell"/>
</dbReference>
<feature type="transmembrane region" description="Helical" evidence="7">
    <location>
        <begin position="366"/>
        <end position="384"/>
    </location>
</feature>
<dbReference type="OrthoDB" id="9790149at2"/>
<dbReference type="InterPro" id="IPR052159">
    <property type="entry name" value="Competence_DNA_uptake"/>
</dbReference>
<evidence type="ECO:0000256" key="4">
    <source>
        <dbReference type="ARBA" id="ARBA00022989"/>
    </source>
</evidence>
<dbReference type="Pfam" id="PF03772">
    <property type="entry name" value="Competence"/>
    <property type="match status" value="1"/>
</dbReference>
<feature type="transmembrane region" description="Helical" evidence="7">
    <location>
        <begin position="479"/>
        <end position="500"/>
    </location>
</feature>
<evidence type="ECO:0000256" key="1">
    <source>
        <dbReference type="ARBA" id="ARBA00004651"/>
    </source>
</evidence>
<evidence type="ECO:0000313" key="10">
    <source>
        <dbReference type="EMBL" id="KAA5605116.1"/>
    </source>
</evidence>
<reference evidence="10 11" key="1">
    <citation type="submission" date="2019-09" db="EMBL/GenBank/DDBJ databases">
        <title>Genome sequence of Roseospira marina, one of the more divergent members of the non-sulfur purple photosynthetic bacterial family, the Rhodospirillaceae.</title>
        <authorList>
            <person name="Meyer T."/>
            <person name="Kyndt J."/>
        </authorList>
    </citation>
    <scope>NUCLEOTIDE SEQUENCE [LARGE SCALE GENOMIC DNA]</scope>
    <source>
        <strain evidence="10 11">DSM 15113</strain>
    </source>
</reference>
<dbReference type="PANTHER" id="PTHR30619">
    <property type="entry name" value="DNA INTERNALIZATION/COMPETENCE PROTEIN COMEC/REC2"/>
    <property type="match status" value="1"/>
</dbReference>
<feature type="transmembrane region" description="Helical" evidence="7">
    <location>
        <begin position="439"/>
        <end position="458"/>
    </location>
</feature>
<keyword evidence="11" id="KW-1185">Reference proteome</keyword>
<dbReference type="NCBIfam" id="TIGR00360">
    <property type="entry name" value="ComEC_N-term"/>
    <property type="match status" value="1"/>
</dbReference>
<keyword evidence="5 7" id="KW-0472">Membrane</keyword>
<proteinExistence type="predicted"/>
<feature type="transmembrane region" description="Helical" evidence="7">
    <location>
        <begin position="543"/>
        <end position="563"/>
    </location>
</feature>
<keyword evidence="4 7" id="KW-1133">Transmembrane helix</keyword>
<protein>
    <submittedName>
        <fullName evidence="10">ComEC family competence protein</fullName>
    </submittedName>
</protein>
<comment type="subcellular location">
    <subcellularLocation>
        <location evidence="1">Cell membrane</location>
        <topology evidence="1">Multi-pass membrane protein</topology>
    </subcellularLocation>
</comment>
<dbReference type="Pfam" id="PF13567">
    <property type="entry name" value="DUF4131"/>
    <property type="match status" value="1"/>
</dbReference>
<evidence type="ECO:0000259" key="9">
    <source>
        <dbReference type="Pfam" id="PF13567"/>
    </source>
</evidence>
<feature type="transmembrane region" description="Helical" evidence="7">
    <location>
        <begin position="506"/>
        <end position="536"/>
    </location>
</feature>
<feature type="domain" description="DUF4131" evidence="9">
    <location>
        <begin position="110"/>
        <end position="262"/>
    </location>
</feature>
<keyword evidence="3 7" id="KW-0812">Transmembrane</keyword>
<evidence type="ECO:0000313" key="11">
    <source>
        <dbReference type="Proteomes" id="UP000324065"/>
    </source>
</evidence>
<feature type="domain" description="ComEC/Rec2-related protein" evidence="8">
    <location>
        <begin position="307"/>
        <end position="595"/>
    </location>
</feature>
<feature type="region of interest" description="Disordered" evidence="6">
    <location>
        <begin position="1"/>
        <end position="62"/>
    </location>
</feature>
<sequence length="769" mass="80340">MRRPHRRAQGLRTGTGRRVSVPYPDAGRSSLGTHQRPAGRAGMEGGRPRRTPTPARTAPNPLPWDVDWAAPARWLTGTLEAERTRLPLWLPVALGVGIALYFALPEEPPRWIGAALAGGVLVLTLLARRAVWITALLLTLGAATVGFVAAQERAYAVAAPVLAARLGPVAVSGRVVEIEARANGGHRVTLEAVALAGVAPEGTPARVRVTATRGTAPPAGAWVTVRAILSPPPRPATPGAFQFPRRAWFERLGAVGFTVGGWDALERAPPDSWRDRLAAHVQQARQTVAARFRAGLPGETGALAAALATGDRGGVPEPILESFRASGLAHLLAISGLHMSMIAALLFVGGRAGLALIPALAARWDLKIPCAVLALAGTTVYLLLSGANVPAQRAFLMTALVLVAVLLRRTAISPRTVAWAAVAVLVTQPQALLGPSFQMSFAAVLALVATWEAAGPRLRTVRYGREGAPGLRLMRGAGLYLGGVLLTSLVAGFATLPFAAVHFNRVAVFGLAANLLAVPVMGLWVMPGLLAALVLVPFGLEGLVLAPLGWGLEAIAAVAGWVAGWPGATPRVPAAPAWGLVALVAGGLWLCLWRRPWRLFGVVGLTAGLVSPWTHPLPDLLIDETAAVLGVRAADGGLILSPGRANGFARDLWVDRWGGASRESWPEPGGTTADSGLRCDPRGCILARGGVLVALAWHRAALAEDCGRVDVVVSPLPIATRCVGPRAILDRRALAAQGPQALWLDGGAVRIETVAETEGRRLWTGVAPP</sequence>
<dbReference type="EMBL" id="VWPJ01000011">
    <property type="protein sequence ID" value="KAA5605116.1"/>
    <property type="molecule type" value="Genomic_DNA"/>
</dbReference>
<organism evidence="10 11">
    <name type="scientific">Roseospira marina</name>
    <dbReference type="NCBI Taxonomy" id="140057"/>
    <lineage>
        <taxon>Bacteria</taxon>
        <taxon>Pseudomonadati</taxon>
        <taxon>Pseudomonadota</taxon>
        <taxon>Alphaproteobacteria</taxon>
        <taxon>Rhodospirillales</taxon>
        <taxon>Rhodospirillaceae</taxon>
        <taxon>Roseospira</taxon>
    </lineage>
</organism>
<name>A0A5M6IA10_9PROT</name>
<evidence type="ECO:0000256" key="7">
    <source>
        <dbReference type="SAM" id="Phobius"/>
    </source>
</evidence>
<dbReference type="Proteomes" id="UP000324065">
    <property type="component" value="Unassembled WGS sequence"/>
</dbReference>
<dbReference type="InterPro" id="IPR004477">
    <property type="entry name" value="ComEC_N"/>
</dbReference>
<keyword evidence="2" id="KW-1003">Cell membrane</keyword>
<feature type="transmembrane region" description="Helical" evidence="7">
    <location>
        <begin position="575"/>
        <end position="593"/>
    </location>
</feature>
<dbReference type="AlphaFoldDB" id="A0A5M6IA10"/>
<feature type="transmembrane region" description="Helical" evidence="7">
    <location>
        <begin position="390"/>
        <end position="407"/>
    </location>
</feature>
<dbReference type="InterPro" id="IPR025405">
    <property type="entry name" value="DUF4131"/>
</dbReference>
<feature type="transmembrane region" description="Helical" evidence="7">
    <location>
        <begin position="86"/>
        <end position="104"/>
    </location>
</feature>
<evidence type="ECO:0000256" key="3">
    <source>
        <dbReference type="ARBA" id="ARBA00022692"/>
    </source>
</evidence>
<evidence type="ECO:0000256" key="5">
    <source>
        <dbReference type="ARBA" id="ARBA00023136"/>
    </source>
</evidence>
<evidence type="ECO:0000256" key="6">
    <source>
        <dbReference type="SAM" id="MobiDB-lite"/>
    </source>
</evidence>
<evidence type="ECO:0000256" key="2">
    <source>
        <dbReference type="ARBA" id="ARBA00022475"/>
    </source>
</evidence>
<feature type="transmembrane region" description="Helical" evidence="7">
    <location>
        <begin position="131"/>
        <end position="150"/>
    </location>
</feature>
<comment type="caution">
    <text evidence="10">The sequence shown here is derived from an EMBL/GenBank/DDBJ whole genome shotgun (WGS) entry which is preliminary data.</text>
</comment>
<feature type="transmembrane region" description="Helical" evidence="7">
    <location>
        <begin position="328"/>
        <end position="354"/>
    </location>
</feature>